<evidence type="ECO:0000259" key="3">
    <source>
        <dbReference type="PROSITE" id="PS51186"/>
    </source>
</evidence>
<evidence type="ECO:0000256" key="2">
    <source>
        <dbReference type="ARBA" id="ARBA00023315"/>
    </source>
</evidence>
<dbReference type="Pfam" id="PF24553">
    <property type="entry name" value="Rv0428c_C"/>
    <property type="match status" value="1"/>
</dbReference>
<gene>
    <name evidence="4" type="ORF">KGD84_08465</name>
</gene>
<dbReference type="PROSITE" id="PS51186">
    <property type="entry name" value="GNAT"/>
    <property type="match status" value="1"/>
</dbReference>
<accession>A0ABX8BRB7</accession>
<organism evidence="4 5">
    <name type="scientific">Nocardiopsis changdeensis</name>
    <dbReference type="NCBI Taxonomy" id="2831969"/>
    <lineage>
        <taxon>Bacteria</taxon>
        <taxon>Bacillati</taxon>
        <taxon>Actinomycetota</taxon>
        <taxon>Actinomycetes</taxon>
        <taxon>Streptosporangiales</taxon>
        <taxon>Nocardiopsidaceae</taxon>
        <taxon>Nocardiopsis</taxon>
    </lineage>
</organism>
<keyword evidence="2" id="KW-0012">Acyltransferase</keyword>
<proteinExistence type="predicted"/>
<dbReference type="InterPro" id="IPR056935">
    <property type="entry name" value="Rv0428c-like_C"/>
</dbReference>
<dbReference type="InterPro" id="IPR000182">
    <property type="entry name" value="GNAT_dom"/>
</dbReference>
<dbReference type="InterPro" id="IPR050680">
    <property type="entry name" value="YpeA/RimI_acetyltransf"/>
</dbReference>
<reference evidence="4 5" key="1">
    <citation type="submission" date="2021-05" db="EMBL/GenBank/DDBJ databases">
        <title>Direct Submission.</title>
        <authorList>
            <person name="Li K."/>
            <person name="Gao J."/>
        </authorList>
    </citation>
    <scope>NUCLEOTIDE SEQUENCE [LARGE SCALE GENOMIC DNA]</scope>
    <source>
        <strain evidence="4 5">Mg02</strain>
    </source>
</reference>
<name>A0ABX8BRB7_9ACTN</name>
<dbReference type="RefSeq" id="WP_220559711.1">
    <property type="nucleotide sequence ID" value="NZ_CP074133.1"/>
</dbReference>
<dbReference type="InterPro" id="IPR016181">
    <property type="entry name" value="Acyl_CoA_acyltransferase"/>
</dbReference>
<evidence type="ECO:0000313" key="5">
    <source>
        <dbReference type="Proteomes" id="UP000676079"/>
    </source>
</evidence>
<evidence type="ECO:0000256" key="1">
    <source>
        <dbReference type="ARBA" id="ARBA00022679"/>
    </source>
</evidence>
<keyword evidence="5" id="KW-1185">Reference proteome</keyword>
<protein>
    <submittedName>
        <fullName evidence="4">GNAT family N-acetyltransferase</fullName>
    </submittedName>
</protein>
<evidence type="ECO:0000313" key="4">
    <source>
        <dbReference type="EMBL" id="QUX24303.1"/>
    </source>
</evidence>
<dbReference type="Proteomes" id="UP000676079">
    <property type="component" value="Chromosome"/>
</dbReference>
<dbReference type="Gene3D" id="3.40.630.30">
    <property type="match status" value="1"/>
</dbReference>
<sequence>MHEWAARVARDWPAFEVVERGGWRFGTAEGVTKRANSAVLLAPGADPAEVTAFYRERGLTPCAQVWPGQEEADARLERHGYAVVEPTLVLAREPLGRPRAPGTTAVAAAPGADWLAHGPARVDVVARILGGTTALYGTAPGGAGRGCAVLSGRSAAVCAMVTAPGARRRGVASGILADLLAAAHDKGATDAYLCVVTENTAARRLYEGFGFTEVSAYHNRVLA</sequence>
<dbReference type="EMBL" id="CP074133">
    <property type="protein sequence ID" value="QUX24303.1"/>
    <property type="molecule type" value="Genomic_DNA"/>
</dbReference>
<dbReference type="SUPFAM" id="SSF55729">
    <property type="entry name" value="Acyl-CoA N-acyltransferases (Nat)"/>
    <property type="match status" value="1"/>
</dbReference>
<keyword evidence="1" id="KW-0808">Transferase</keyword>
<dbReference type="PANTHER" id="PTHR43420">
    <property type="entry name" value="ACETYLTRANSFERASE"/>
    <property type="match status" value="1"/>
</dbReference>
<feature type="domain" description="N-acetyltransferase" evidence="3">
    <location>
        <begin position="72"/>
        <end position="223"/>
    </location>
</feature>